<accession>A0A3N2RJC8</accession>
<evidence type="ECO:0000313" key="1">
    <source>
        <dbReference type="EMBL" id="ROU07583.1"/>
    </source>
</evidence>
<protein>
    <submittedName>
        <fullName evidence="1">Uncharacterized protein</fullName>
    </submittedName>
</protein>
<dbReference type="AlphaFoldDB" id="A0A3N2RJC8"/>
<sequence>MFRYIRHDDDLGWTGFDVYFAYLAGIRERLGEELYAFAADFDRYGLHARGSLHDAWLQRLTLAPEDVRAHPLCMGLELELLGPWHDRILRLRYQDVSGYSLTQASSGRSAPRDLLCHELRLDETGELLEHFLEFDDGFSILASCRSMSFEESMLPSADES</sequence>
<dbReference type="EMBL" id="RCTY01000021">
    <property type="protein sequence ID" value="ROU07583.1"/>
    <property type="molecule type" value="Genomic_DNA"/>
</dbReference>
<proteinExistence type="predicted"/>
<evidence type="ECO:0000313" key="2">
    <source>
        <dbReference type="Proteomes" id="UP000275910"/>
    </source>
</evidence>
<gene>
    <name evidence="1" type="ORF">D9T17_08630</name>
</gene>
<reference evidence="1 2" key="1">
    <citation type="submission" date="2018-10" db="EMBL/GenBank/DDBJ databases">
        <title>The genome of Lysobacter enzymogenes OH11.</title>
        <authorList>
            <person name="Liu F."/>
            <person name="Zhao Y."/>
            <person name="Qian G."/>
            <person name="Chen Y."/>
            <person name="Xu H."/>
        </authorList>
    </citation>
    <scope>NUCLEOTIDE SEQUENCE [LARGE SCALE GENOMIC DNA]</scope>
    <source>
        <strain evidence="1 2">OH11</strain>
    </source>
</reference>
<comment type="caution">
    <text evidence="1">The sequence shown here is derived from an EMBL/GenBank/DDBJ whole genome shotgun (WGS) entry which is preliminary data.</text>
</comment>
<dbReference type="RefSeq" id="WP_123647062.1">
    <property type="nucleotide sequence ID" value="NZ_RCTY01000021.1"/>
</dbReference>
<name>A0A3N2RJC8_LYSEN</name>
<organism evidence="1 2">
    <name type="scientific">Lysobacter enzymogenes</name>
    <dbReference type="NCBI Taxonomy" id="69"/>
    <lineage>
        <taxon>Bacteria</taxon>
        <taxon>Pseudomonadati</taxon>
        <taxon>Pseudomonadota</taxon>
        <taxon>Gammaproteobacteria</taxon>
        <taxon>Lysobacterales</taxon>
        <taxon>Lysobacteraceae</taxon>
        <taxon>Lysobacter</taxon>
    </lineage>
</organism>
<dbReference type="Proteomes" id="UP000275910">
    <property type="component" value="Unassembled WGS sequence"/>
</dbReference>